<gene>
    <name evidence="1" type="ORF">SAMN02745161_2019</name>
</gene>
<evidence type="ECO:0000313" key="1">
    <source>
        <dbReference type="EMBL" id="SIO15047.1"/>
    </source>
</evidence>
<evidence type="ECO:0000313" key="2">
    <source>
        <dbReference type="Proteomes" id="UP000184694"/>
    </source>
</evidence>
<reference evidence="2" key="1">
    <citation type="submission" date="2016-11" db="EMBL/GenBank/DDBJ databases">
        <authorList>
            <person name="Varghese N."/>
            <person name="Submissions S."/>
        </authorList>
    </citation>
    <scope>NUCLEOTIDE SEQUENCE [LARGE SCALE GENOMIC DNA]</scope>
    <source>
        <strain evidence="2">DSM 17456</strain>
    </source>
</reference>
<dbReference type="EMBL" id="FSRG01000005">
    <property type="protein sequence ID" value="SIO15047.1"/>
    <property type="molecule type" value="Genomic_DNA"/>
</dbReference>
<dbReference type="AlphaFoldDB" id="A0A1N6H5U9"/>
<accession>A0A1N6H5U9</accession>
<proteinExistence type="predicted"/>
<dbReference type="RefSeq" id="WP_074216799.1">
    <property type="nucleotide sequence ID" value="NZ_FSRG01000005.1"/>
</dbReference>
<dbReference type="OrthoDB" id="9838399at2"/>
<keyword evidence="2" id="KW-1185">Reference proteome</keyword>
<protein>
    <submittedName>
        <fullName evidence="1">Uncharacterized protein</fullName>
    </submittedName>
</protein>
<dbReference type="Proteomes" id="UP000184694">
    <property type="component" value="Unassembled WGS sequence"/>
</dbReference>
<sequence>MQKILFNLLLVLCLTGCMGSKTPLYGVHPKAKTAELTYTGIGIASDFELKNIATGTYKSIGHQSGVVYHTGAQNITLTINAAQKWKITATSRRQGFALPDAGIRLHNPYVGVVKCNGKIIGNIGISMPKVDTKREIFKQAGLNSLVNANLTLSGGAKILNKRYQLKSVYKDEKGEKHDSPLGYKVMSGKKTLGVVKVGENMFGGATMTVWITPGLSPVVEQSVVTILLLSGYAI</sequence>
<organism evidence="1 2">
    <name type="scientific">Halodesulfovibrio marinisediminis DSM 17456</name>
    <dbReference type="NCBI Taxonomy" id="1121457"/>
    <lineage>
        <taxon>Bacteria</taxon>
        <taxon>Pseudomonadati</taxon>
        <taxon>Thermodesulfobacteriota</taxon>
        <taxon>Desulfovibrionia</taxon>
        <taxon>Desulfovibrionales</taxon>
        <taxon>Desulfovibrionaceae</taxon>
        <taxon>Halodesulfovibrio</taxon>
    </lineage>
</organism>
<name>A0A1N6H5U9_9BACT</name>